<accession>A0A0A9CEK6</accession>
<feature type="compositionally biased region" description="Low complexity" evidence="1">
    <location>
        <begin position="16"/>
        <end position="34"/>
    </location>
</feature>
<name>A0A0A9CEK6_ARUDO</name>
<reference evidence="2" key="1">
    <citation type="submission" date="2014-09" db="EMBL/GenBank/DDBJ databases">
        <authorList>
            <person name="Magalhaes I.L.F."/>
            <person name="Oliveira U."/>
            <person name="Santos F.R."/>
            <person name="Vidigal T.H.D.A."/>
            <person name="Brescovit A.D."/>
            <person name="Santos A.J."/>
        </authorList>
    </citation>
    <scope>NUCLEOTIDE SEQUENCE</scope>
    <source>
        <tissue evidence="2">Shoot tissue taken approximately 20 cm above the soil surface</tissue>
    </source>
</reference>
<sequence>MRVYRERRSQLHRPVSTSASEKTSATAGTWQLMR</sequence>
<dbReference type="EMBL" id="GBRH01227958">
    <property type="protein sequence ID" value="JAD69937.1"/>
    <property type="molecule type" value="Transcribed_RNA"/>
</dbReference>
<organism evidence="2">
    <name type="scientific">Arundo donax</name>
    <name type="common">Giant reed</name>
    <name type="synonym">Donax arundinaceus</name>
    <dbReference type="NCBI Taxonomy" id="35708"/>
    <lineage>
        <taxon>Eukaryota</taxon>
        <taxon>Viridiplantae</taxon>
        <taxon>Streptophyta</taxon>
        <taxon>Embryophyta</taxon>
        <taxon>Tracheophyta</taxon>
        <taxon>Spermatophyta</taxon>
        <taxon>Magnoliopsida</taxon>
        <taxon>Liliopsida</taxon>
        <taxon>Poales</taxon>
        <taxon>Poaceae</taxon>
        <taxon>PACMAD clade</taxon>
        <taxon>Arundinoideae</taxon>
        <taxon>Arundineae</taxon>
        <taxon>Arundo</taxon>
    </lineage>
</organism>
<dbReference type="AlphaFoldDB" id="A0A0A9CEK6"/>
<proteinExistence type="predicted"/>
<feature type="region of interest" description="Disordered" evidence="1">
    <location>
        <begin position="1"/>
        <end position="34"/>
    </location>
</feature>
<evidence type="ECO:0000256" key="1">
    <source>
        <dbReference type="SAM" id="MobiDB-lite"/>
    </source>
</evidence>
<reference evidence="2" key="2">
    <citation type="journal article" date="2015" name="Data Brief">
        <title>Shoot transcriptome of the giant reed, Arundo donax.</title>
        <authorList>
            <person name="Barrero R.A."/>
            <person name="Guerrero F.D."/>
            <person name="Moolhuijzen P."/>
            <person name="Goolsby J.A."/>
            <person name="Tidwell J."/>
            <person name="Bellgard S.E."/>
            <person name="Bellgard M.I."/>
        </authorList>
    </citation>
    <scope>NUCLEOTIDE SEQUENCE</scope>
    <source>
        <tissue evidence="2">Shoot tissue taken approximately 20 cm above the soil surface</tissue>
    </source>
</reference>
<protein>
    <submittedName>
        <fullName evidence="2">Uncharacterized protein</fullName>
    </submittedName>
</protein>
<evidence type="ECO:0000313" key="2">
    <source>
        <dbReference type="EMBL" id="JAD69937.1"/>
    </source>
</evidence>